<proteinExistence type="predicted"/>
<keyword evidence="2" id="KW-1185">Reference proteome</keyword>
<reference evidence="2" key="1">
    <citation type="journal article" date="2023" name="G3 (Bethesda)">
        <title>Genome assembly and association tests identify interacting loci associated with vigor, precocity, and sex in interspecific pistachio rootstocks.</title>
        <authorList>
            <person name="Palmer W."/>
            <person name="Jacygrad E."/>
            <person name="Sagayaradj S."/>
            <person name="Cavanaugh K."/>
            <person name="Han R."/>
            <person name="Bertier L."/>
            <person name="Beede B."/>
            <person name="Kafkas S."/>
            <person name="Golino D."/>
            <person name="Preece J."/>
            <person name="Michelmore R."/>
        </authorList>
    </citation>
    <scope>NUCLEOTIDE SEQUENCE [LARGE SCALE GENOMIC DNA]</scope>
</reference>
<dbReference type="EMBL" id="CM047743">
    <property type="protein sequence ID" value="KAJ0031434.1"/>
    <property type="molecule type" value="Genomic_DNA"/>
</dbReference>
<gene>
    <name evidence="1" type="ORF">Pint_14529</name>
</gene>
<protein>
    <submittedName>
        <fullName evidence="1">Uncharacterized protein</fullName>
    </submittedName>
</protein>
<organism evidence="1 2">
    <name type="scientific">Pistacia integerrima</name>
    <dbReference type="NCBI Taxonomy" id="434235"/>
    <lineage>
        <taxon>Eukaryota</taxon>
        <taxon>Viridiplantae</taxon>
        <taxon>Streptophyta</taxon>
        <taxon>Embryophyta</taxon>
        <taxon>Tracheophyta</taxon>
        <taxon>Spermatophyta</taxon>
        <taxon>Magnoliopsida</taxon>
        <taxon>eudicotyledons</taxon>
        <taxon>Gunneridae</taxon>
        <taxon>Pentapetalae</taxon>
        <taxon>rosids</taxon>
        <taxon>malvids</taxon>
        <taxon>Sapindales</taxon>
        <taxon>Anacardiaceae</taxon>
        <taxon>Pistacia</taxon>
    </lineage>
</organism>
<evidence type="ECO:0000313" key="2">
    <source>
        <dbReference type="Proteomes" id="UP001163603"/>
    </source>
</evidence>
<sequence length="127" mass="13877">MAYDFFYNSNSGRITGPPAPLYSPGTQISGNAGITAWIQAGLSAKKIVLGFPYFGYSLQLADANNHGFWAPTSGVKQIKQFIAQNKATHVFNATVVSDYCYSGTTWIGYDDTQSISTKLRRHGDELI</sequence>
<dbReference type="Proteomes" id="UP001163603">
    <property type="component" value="Chromosome 8"/>
</dbReference>
<name>A0ACC0Y8X2_9ROSI</name>
<accession>A0ACC0Y8X2</accession>
<comment type="caution">
    <text evidence="1">The sequence shown here is derived from an EMBL/GenBank/DDBJ whole genome shotgun (WGS) entry which is preliminary data.</text>
</comment>
<evidence type="ECO:0000313" key="1">
    <source>
        <dbReference type="EMBL" id="KAJ0031434.1"/>
    </source>
</evidence>